<dbReference type="Proteomes" id="UP001163828">
    <property type="component" value="Unassembled WGS sequence"/>
</dbReference>
<name>A0ABQ8QM99_9AGAR</name>
<keyword evidence="1" id="KW-0472">Membrane</keyword>
<evidence type="ECO:0000256" key="1">
    <source>
        <dbReference type="SAM" id="Phobius"/>
    </source>
</evidence>
<feature type="transmembrane region" description="Helical" evidence="1">
    <location>
        <begin position="36"/>
        <end position="54"/>
    </location>
</feature>
<evidence type="ECO:0000313" key="3">
    <source>
        <dbReference type="Proteomes" id="UP001163828"/>
    </source>
</evidence>
<reference evidence="2" key="1">
    <citation type="submission" date="2022-08" db="EMBL/GenBank/DDBJ databases">
        <authorList>
            <consortium name="DOE Joint Genome Institute"/>
            <person name="Min B."/>
            <person name="Riley R."/>
            <person name="Sierra-Patev S."/>
            <person name="Naranjo-Ortiz M."/>
            <person name="Looney B."/>
            <person name="Konkel Z."/>
            <person name="Slot J.C."/>
            <person name="Sakamoto Y."/>
            <person name="Steenwyk J.L."/>
            <person name="Rokas A."/>
            <person name="Carro J."/>
            <person name="Camarero S."/>
            <person name="Ferreira P."/>
            <person name="Molpeceres G."/>
            <person name="Ruiz-Duenas F.J."/>
            <person name="Serrano A."/>
            <person name="Henrissat B."/>
            <person name="Drula E."/>
            <person name="Hughes K.W."/>
            <person name="Mata J.L."/>
            <person name="Ishikawa N.K."/>
            <person name="Vargas-Isla R."/>
            <person name="Ushijima S."/>
            <person name="Smith C.A."/>
            <person name="Ahrendt S."/>
            <person name="Andreopoulos W."/>
            <person name="He G."/>
            <person name="Labutti K."/>
            <person name="Lipzen A."/>
            <person name="Ng V."/>
            <person name="Sandor L."/>
            <person name="Barry K."/>
            <person name="Martinez A.T."/>
            <person name="Xiao Y."/>
            <person name="Gibbons J.G."/>
            <person name="Terashima K."/>
            <person name="Hibbett D.S."/>
            <person name="Grigoriev I.V."/>
        </authorList>
    </citation>
    <scope>NUCLEOTIDE SEQUENCE</scope>
    <source>
        <strain evidence="2">TFB10827</strain>
    </source>
</reference>
<protein>
    <submittedName>
        <fullName evidence="2">Uncharacterized protein</fullName>
    </submittedName>
</protein>
<sequence length="55" mass="6255">MKCVFASDISPSMISITLIFFHLLNSSLYISHTTFSAQLFCSSLCYISMFFLFIS</sequence>
<evidence type="ECO:0000313" key="2">
    <source>
        <dbReference type="EMBL" id="KAJ3999641.1"/>
    </source>
</evidence>
<dbReference type="EMBL" id="MU790535">
    <property type="protein sequence ID" value="KAJ3999641.1"/>
    <property type="molecule type" value="Genomic_DNA"/>
</dbReference>
<organism evidence="2 3">
    <name type="scientific">Lentinula boryana</name>
    <dbReference type="NCBI Taxonomy" id="40481"/>
    <lineage>
        <taxon>Eukaryota</taxon>
        <taxon>Fungi</taxon>
        <taxon>Dikarya</taxon>
        <taxon>Basidiomycota</taxon>
        <taxon>Agaricomycotina</taxon>
        <taxon>Agaricomycetes</taxon>
        <taxon>Agaricomycetidae</taxon>
        <taxon>Agaricales</taxon>
        <taxon>Marasmiineae</taxon>
        <taxon>Omphalotaceae</taxon>
        <taxon>Lentinula</taxon>
    </lineage>
</organism>
<keyword evidence="1" id="KW-1133">Transmembrane helix</keyword>
<keyword evidence="3" id="KW-1185">Reference proteome</keyword>
<feature type="transmembrane region" description="Helical" evidence="1">
    <location>
        <begin position="12"/>
        <end position="30"/>
    </location>
</feature>
<keyword evidence="1" id="KW-0812">Transmembrane</keyword>
<proteinExistence type="predicted"/>
<comment type="caution">
    <text evidence="2">The sequence shown here is derived from an EMBL/GenBank/DDBJ whole genome shotgun (WGS) entry which is preliminary data.</text>
</comment>
<accession>A0ABQ8QM99</accession>
<gene>
    <name evidence="2" type="ORF">F5050DRAFT_1736813</name>
</gene>